<gene>
    <name evidence="2" type="ORF">B0A52_04800</name>
</gene>
<dbReference type="Gene3D" id="1.20.120.20">
    <property type="entry name" value="Apolipoprotein"/>
    <property type="match status" value="1"/>
</dbReference>
<dbReference type="EMBL" id="NAJM01000018">
    <property type="protein sequence ID" value="RVX71226.1"/>
    <property type="molecule type" value="Genomic_DNA"/>
</dbReference>
<organism evidence="2 3">
    <name type="scientific">Exophiala mesophila</name>
    <name type="common">Black yeast-like fungus</name>
    <dbReference type="NCBI Taxonomy" id="212818"/>
    <lineage>
        <taxon>Eukaryota</taxon>
        <taxon>Fungi</taxon>
        <taxon>Dikarya</taxon>
        <taxon>Ascomycota</taxon>
        <taxon>Pezizomycotina</taxon>
        <taxon>Eurotiomycetes</taxon>
        <taxon>Chaetothyriomycetidae</taxon>
        <taxon>Chaetothyriales</taxon>
        <taxon>Herpotrichiellaceae</taxon>
        <taxon>Exophiala</taxon>
    </lineage>
</organism>
<reference evidence="2 3" key="1">
    <citation type="submission" date="2017-03" db="EMBL/GenBank/DDBJ databases">
        <title>Genomes of endolithic fungi from Antarctica.</title>
        <authorList>
            <person name="Coleine C."/>
            <person name="Masonjones S."/>
            <person name="Stajich J.E."/>
        </authorList>
    </citation>
    <scope>NUCLEOTIDE SEQUENCE [LARGE SCALE GENOMIC DNA]</scope>
    <source>
        <strain evidence="2 3">CCFEE 6314</strain>
    </source>
</reference>
<evidence type="ECO:0000256" key="1">
    <source>
        <dbReference type="SAM" id="MobiDB-lite"/>
    </source>
</evidence>
<sequence>MAVSENGKPIENVKDRPNGHANGSLDHTHTVSAVTIPSRTRKKPRSSWSSWFLNNLARLAVWYAILTIAFQCPSSPQDLTSTSPQVCRPYLAAKSYLQPHVQPYYDIYASPYVEKARPYADLANRRLIRPATKIGRINYDKYAAPQLESAKLYALAQWDKSIVPRLHQAQKQAKVIYQAKLGPHVDKVSNIIAPYFSTAQKITLDVYQHRLLPAFEYSQPWIQKGYNTSKAFVLDTAYPFGRHAWSNAVIFFDGTFWPLLKGLYIDNVRPQLVMISERIAKYQESRKLQAAVDDISSTSAPVTTTSSSVPTAPASLDDVYAMFDKEDDDSTLTTTSEEPEPTVQKPVRPPPEYATEEQISEDLRNWQKKFAVAADKGSDDLREKVEAIVASLVKSDIEGLGRGLANALDKTTVNEIENVKTKIKSTIASLPDEANAEDIKLAAEEILGAIRASGVEIKQRARNVRDWEQKFEKTLIDRLRAASISTLEVLDGIKDVSLQEVGMRWAWMEGVTYKHWERFHAVRVKLDEWRNEVHIVAMQHPDAEEAIATAQQILEESMAVTEDAAKELIKLKSVAQWKLKERDSTDDFDARSAPAEAVTAASSLAAELQGVTSDALASGSSALSEASESVSEILSSVTSSAPANPLEAAASEASDFAQQILNSASGLGVSSEASIDAVPSDASNVAEDLLASASSFVLGTSEGDVESLQSATNILASSTDAVAEDVPSSASSLSAQASDAIDDVESSASTAAESASTSVSSVFAGAMAQEVKGSIPILDDVFDDSEAATYSEKLQDIVNDAGDRYADVTRAVSEAIYGTKQGSVEKATSIAGEQYSSALAAASSIIYGAPQGTAESAASVAADAYTRAVAAASSVVYGPEPAITDSILAQATSIFNEAIKRADENYSAAKAAAASQMSGPPRPIHEQISASIESAYSGARAAASSRLDAAALEYSSLSTAASKALPTTNPLDSVAAVASSALQESLSMASLQYSKAKDAVGYTTAPAHQRFLQEARKNYYAAVGLAHEQYTEFVAAASTAVYGEPQPVLSSISSAASVGIYGTPLPAYQSLINEAASQYSAASSVAASNLASFKSSIDSAAAPAQSILEDAERVYSDAVEAASSSLSLASYAASTAVYGEPTGAVESLSSVASENWESLVAKASSKVYGAPKPFYESLANQAGEASAQVTEYANDQFIIIQSFVSELIVGKEPDFTESALSRLSSAYYTGYERVASSASVYASEAFDSASSIASSVSSAASAYFTTPPEVESILESVNEQLGAMVEAASAQLYGSSKGYFEQASSAMGDTYETASSAISEGIYGTQVGYAEAAQSSFADVAQSAQDAISLAIYGSSTGVVESMTSAAADTFASVSSVVGENAAAITSMAGDLGDGAASLVDTAKAKVSSAVYGPEQGAVESAQSRIAEAVESARSAIDSIASQAGAGGAAVVEAISSSVEEAASAISSSVSSATDYVKDEL</sequence>
<accession>A0A438N623</accession>
<dbReference type="VEuPathDB" id="FungiDB:PV10_04227"/>
<dbReference type="OrthoDB" id="3260408at2759"/>
<dbReference type="PANTHER" id="PTHR23242:SF9">
    <property type="entry name" value="TRANSCRIPTION FACTOR HOXA13"/>
    <property type="match status" value="1"/>
</dbReference>
<comment type="caution">
    <text evidence="2">The sequence shown here is derived from an EMBL/GenBank/DDBJ whole genome shotgun (WGS) entry which is preliminary data.</text>
</comment>
<evidence type="ECO:0000313" key="2">
    <source>
        <dbReference type="EMBL" id="RVX71226.1"/>
    </source>
</evidence>
<feature type="region of interest" description="Disordered" evidence="1">
    <location>
        <begin position="1"/>
        <end position="45"/>
    </location>
</feature>
<dbReference type="Proteomes" id="UP000288859">
    <property type="component" value="Unassembled WGS sequence"/>
</dbReference>
<protein>
    <submittedName>
        <fullName evidence="2">Uncharacterized protein</fullName>
    </submittedName>
</protein>
<proteinExistence type="predicted"/>
<name>A0A438N623_EXOME</name>
<evidence type="ECO:0000313" key="3">
    <source>
        <dbReference type="Proteomes" id="UP000288859"/>
    </source>
</evidence>
<feature type="region of interest" description="Disordered" evidence="1">
    <location>
        <begin position="328"/>
        <end position="355"/>
    </location>
</feature>
<dbReference type="PANTHER" id="PTHR23242">
    <property type="entry name" value="TRANSCRIPTION FACTOR HOXA13"/>
    <property type="match status" value="1"/>
</dbReference>